<dbReference type="Proteomes" id="UP001597097">
    <property type="component" value="Unassembled WGS sequence"/>
</dbReference>
<feature type="domain" description="Putative zinc-finger" evidence="2">
    <location>
        <begin position="6"/>
        <end position="32"/>
    </location>
</feature>
<protein>
    <submittedName>
        <fullName evidence="3">Zf-HC2 domain-containing protein</fullName>
    </submittedName>
</protein>
<proteinExistence type="predicted"/>
<name>A0ABW4GIF9_9ACTN</name>
<comment type="caution">
    <text evidence="3">The sequence shown here is derived from an EMBL/GenBank/DDBJ whole genome shotgun (WGS) entry which is preliminary data.</text>
</comment>
<reference evidence="4" key="1">
    <citation type="journal article" date="2019" name="Int. J. Syst. Evol. Microbiol.">
        <title>The Global Catalogue of Microorganisms (GCM) 10K type strain sequencing project: providing services to taxonomists for standard genome sequencing and annotation.</title>
        <authorList>
            <consortium name="The Broad Institute Genomics Platform"/>
            <consortium name="The Broad Institute Genome Sequencing Center for Infectious Disease"/>
            <person name="Wu L."/>
            <person name="Ma J."/>
        </authorList>
    </citation>
    <scope>NUCLEOTIDE SEQUENCE [LARGE SCALE GENOMIC DNA]</scope>
    <source>
        <strain evidence="4">CGMCC 1.15399</strain>
    </source>
</reference>
<dbReference type="InterPro" id="IPR027383">
    <property type="entry name" value="Znf_put"/>
</dbReference>
<evidence type="ECO:0000313" key="3">
    <source>
        <dbReference type="EMBL" id="MFD1542098.1"/>
    </source>
</evidence>
<evidence type="ECO:0000259" key="2">
    <source>
        <dbReference type="Pfam" id="PF13490"/>
    </source>
</evidence>
<dbReference type="Pfam" id="PF13490">
    <property type="entry name" value="zf-HC2"/>
    <property type="match status" value="1"/>
</dbReference>
<evidence type="ECO:0000313" key="4">
    <source>
        <dbReference type="Proteomes" id="UP001597097"/>
    </source>
</evidence>
<gene>
    <name evidence="3" type="ORF">ACFSJ0_33960</name>
</gene>
<sequence>MHEGVAAYVLGVLDDEEIEEFERHLDTCARCQAELKDMAEIPGRLDELKDLPAASEDDPPMSMSR</sequence>
<keyword evidence="4" id="KW-1185">Reference proteome</keyword>
<accession>A0ABW4GIF9</accession>
<feature type="region of interest" description="Disordered" evidence="1">
    <location>
        <begin position="44"/>
        <end position="65"/>
    </location>
</feature>
<dbReference type="EMBL" id="JBHUCM010000031">
    <property type="protein sequence ID" value="MFD1542098.1"/>
    <property type="molecule type" value="Genomic_DNA"/>
</dbReference>
<organism evidence="3 4">
    <name type="scientific">Nonomuraea guangzhouensis</name>
    <dbReference type="NCBI Taxonomy" id="1291555"/>
    <lineage>
        <taxon>Bacteria</taxon>
        <taxon>Bacillati</taxon>
        <taxon>Actinomycetota</taxon>
        <taxon>Actinomycetes</taxon>
        <taxon>Streptosporangiales</taxon>
        <taxon>Streptosporangiaceae</taxon>
        <taxon>Nonomuraea</taxon>
    </lineage>
</organism>
<dbReference type="RefSeq" id="WP_219538228.1">
    <property type="nucleotide sequence ID" value="NZ_JAHKRM010000045.1"/>
</dbReference>
<evidence type="ECO:0000256" key="1">
    <source>
        <dbReference type="SAM" id="MobiDB-lite"/>
    </source>
</evidence>